<evidence type="ECO:0000256" key="2">
    <source>
        <dbReference type="SAM" id="Phobius"/>
    </source>
</evidence>
<keyword evidence="2" id="KW-0812">Transmembrane</keyword>
<organism evidence="3">
    <name type="scientific">viral metagenome</name>
    <dbReference type="NCBI Taxonomy" id="1070528"/>
    <lineage>
        <taxon>unclassified sequences</taxon>
        <taxon>metagenomes</taxon>
        <taxon>organismal metagenomes</taxon>
    </lineage>
</organism>
<keyword evidence="2" id="KW-1133">Transmembrane helix</keyword>
<dbReference type="AlphaFoldDB" id="A0A6C0I963"/>
<protein>
    <submittedName>
        <fullName evidence="3">Uncharacterized protein</fullName>
    </submittedName>
</protein>
<name>A0A6C0I963_9ZZZZ</name>
<keyword evidence="2" id="KW-0472">Membrane</keyword>
<evidence type="ECO:0000256" key="1">
    <source>
        <dbReference type="SAM" id="MobiDB-lite"/>
    </source>
</evidence>
<sequence>MNNLDYESLFIYMSLIFAISIFIVLLYGCAFAGSGSVSRTYENFVGDDSDIKTQLVSLLADYEKKLTDAEEKKKITGIIEKINTNKIGAKDLISLTYELKKISPAVSKDTKDTSKDAKETPVVAKDAKVAKDTTDPTEEIKND</sequence>
<dbReference type="EMBL" id="MN740142">
    <property type="protein sequence ID" value="QHT89551.1"/>
    <property type="molecule type" value="Genomic_DNA"/>
</dbReference>
<evidence type="ECO:0000313" key="3">
    <source>
        <dbReference type="EMBL" id="QHT89551.1"/>
    </source>
</evidence>
<feature type="compositionally biased region" description="Basic and acidic residues" evidence="1">
    <location>
        <begin position="108"/>
        <end position="143"/>
    </location>
</feature>
<feature type="transmembrane region" description="Helical" evidence="2">
    <location>
        <begin position="12"/>
        <end position="33"/>
    </location>
</feature>
<proteinExistence type="predicted"/>
<feature type="region of interest" description="Disordered" evidence="1">
    <location>
        <begin position="106"/>
        <end position="143"/>
    </location>
</feature>
<reference evidence="3" key="1">
    <citation type="journal article" date="2020" name="Nature">
        <title>Giant virus diversity and host interactions through global metagenomics.</title>
        <authorList>
            <person name="Schulz F."/>
            <person name="Roux S."/>
            <person name="Paez-Espino D."/>
            <person name="Jungbluth S."/>
            <person name="Walsh D.A."/>
            <person name="Denef V.J."/>
            <person name="McMahon K.D."/>
            <person name="Konstantinidis K.T."/>
            <person name="Eloe-Fadrosh E.A."/>
            <person name="Kyrpides N.C."/>
            <person name="Woyke T."/>
        </authorList>
    </citation>
    <scope>NUCLEOTIDE SEQUENCE</scope>
    <source>
        <strain evidence="3">GVMAG-M-3300023184-60</strain>
    </source>
</reference>
<accession>A0A6C0I963</accession>